<evidence type="ECO:0000313" key="1">
    <source>
        <dbReference type="EMBL" id="GAT62225.1"/>
    </source>
</evidence>
<reference evidence="2" key="2">
    <citation type="journal article" date="2017" name="Genome Announc.">
        <title>Draft genome sequence of Paludibacter jiangxiensis NM7(T), a propionate-producing fermentative bacterium.</title>
        <authorList>
            <person name="Qiu Y.-L."/>
            <person name="Tourlousse D.M."/>
            <person name="Matsuura N."/>
            <person name="Ohashi A."/>
            <person name="Sekiguchi Y."/>
        </authorList>
    </citation>
    <scope>NUCLEOTIDE SEQUENCE [LARGE SCALE GENOMIC DNA]</scope>
    <source>
        <strain evidence="2">NM7</strain>
    </source>
</reference>
<evidence type="ECO:0000313" key="2">
    <source>
        <dbReference type="Proteomes" id="UP000076586"/>
    </source>
</evidence>
<protein>
    <submittedName>
        <fullName evidence="1">Uncharacterized protein</fullName>
    </submittedName>
</protein>
<comment type="caution">
    <text evidence="1">The sequence shown here is derived from an EMBL/GenBank/DDBJ whole genome shotgun (WGS) entry which is preliminary data.</text>
</comment>
<accession>A0A161LDF9</accession>
<proteinExistence type="predicted"/>
<dbReference type="AlphaFoldDB" id="A0A161LDF9"/>
<gene>
    <name evidence="1" type="ORF">PJIAN_1818</name>
</gene>
<reference evidence="2" key="1">
    <citation type="submission" date="2016-04" db="EMBL/GenBank/DDBJ databases">
        <title>Draft genome sequence of Paludibacter jiangxiensis strain NM7.</title>
        <authorList>
            <person name="Qiu Y."/>
            <person name="Matsuura N."/>
            <person name="Ohashi A."/>
            <person name="Tourlousse M.D."/>
            <person name="Sekiguchi Y."/>
        </authorList>
    </citation>
    <scope>NUCLEOTIDE SEQUENCE [LARGE SCALE GENOMIC DNA]</scope>
    <source>
        <strain evidence="2">NM7</strain>
    </source>
</reference>
<organism evidence="1 2">
    <name type="scientific">Paludibacter jiangxiensis</name>
    <dbReference type="NCBI Taxonomy" id="681398"/>
    <lineage>
        <taxon>Bacteria</taxon>
        <taxon>Pseudomonadati</taxon>
        <taxon>Bacteroidota</taxon>
        <taxon>Bacteroidia</taxon>
        <taxon>Bacteroidales</taxon>
        <taxon>Paludibacteraceae</taxon>
        <taxon>Paludibacter</taxon>
    </lineage>
</organism>
<dbReference type="EMBL" id="BDCR01000001">
    <property type="protein sequence ID" value="GAT62225.1"/>
    <property type="molecule type" value="Genomic_DNA"/>
</dbReference>
<dbReference type="Proteomes" id="UP000076586">
    <property type="component" value="Unassembled WGS sequence"/>
</dbReference>
<name>A0A161LDF9_9BACT</name>
<keyword evidence="2" id="KW-1185">Reference proteome</keyword>
<sequence>MLFIYFRQMKIKVNCTFVYFRLAKIIDTKHKYERKIKMQIQKSKY</sequence>